<evidence type="ECO:0000313" key="2">
    <source>
        <dbReference type="Proteomes" id="UP000094669"/>
    </source>
</evidence>
<keyword evidence="2" id="KW-1185">Reference proteome</keyword>
<sequence>MPDVDRETFGTIKTSLEFSNLSLARTKVANKSAATTNKKLQTVIKGSHCYFCKACPRAESYGLLIGLAEHLGDKSASDTFENS</sequence>
<comment type="caution">
    <text evidence="1">The sequence shown here is derived from an EMBL/GenBank/DDBJ whole genome shotgun (WGS) entry which is preliminary data.</text>
</comment>
<gene>
    <name evidence="1" type="ORF">BES34_000580</name>
</gene>
<evidence type="ECO:0000313" key="1">
    <source>
        <dbReference type="EMBL" id="PNV76818.1"/>
    </source>
</evidence>
<name>A0ABX4YNG2_9LEPT</name>
<dbReference type="Proteomes" id="UP000094669">
    <property type="component" value="Unassembled WGS sequence"/>
</dbReference>
<protein>
    <submittedName>
        <fullName evidence="1">Uncharacterized protein</fullName>
    </submittedName>
</protein>
<accession>A0ABX4YNG2</accession>
<proteinExistence type="predicted"/>
<reference evidence="1" key="1">
    <citation type="submission" date="2018-01" db="EMBL/GenBank/DDBJ databases">
        <title>Genomic characterization of Leptospira inadai serogroup Lyme isolated from captured rat in Brazil and comparative analysis with human reference strain.</title>
        <authorList>
            <person name="Moreno L.Z."/>
            <person name="Loureiro A.P."/>
            <person name="Miraglia F."/>
            <person name="Kremer F.S."/>
            <person name="Eslabao M.R."/>
            <person name="Dellagostin O.A."/>
            <person name="Lilenbaum W."/>
            <person name="Moreno A.M."/>
        </authorList>
    </citation>
    <scope>NUCLEOTIDE SEQUENCE [LARGE SCALE GENOMIC DNA]</scope>
    <source>
        <strain evidence="1">M34/99</strain>
    </source>
</reference>
<dbReference type="EMBL" id="MCRM02000001">
    <property type="protein sequence ID" value="PNV76818.1"/>
    <property type="molecule type" value="Genomic_DNA"/>
</dbReference>
<organism evidence="1 2">
    <name type="scientific">Leptospira inadai serovar Lyme</name>
    <dbReference type="NCBI Taxonomy" id="293084"/>
    <lineage>
        <taxon>Bacteria</taxon>
        <taxon>Pseudomonadati</taxon>
        <taxon>Spirochaetota</taxon>
        <taxon>Spirochaetia</taxon>
        <taxon>Leptospirales</taxon>
        <taxon>Leptospiraceae</taxon>
        <taxon>Leptospira</taxon>
    </lineage>
</organism>